<dbReference type="RefSeq" id="WP_190404161.1">
    <property type="nucleotide sequence ID" value="NZ_JACJQB010000035.1"/>
</dbReference>
<keyword evidence="2" id="KW-1133">Transmembrane helix</keyword>
<feature type="region of interest" description="Disordered" evidence="1">
    <location>
        <begin position="928"/>
        <end position="977"/>
    </location>
</feature>
<evidence type="ECO:0000256" key="1">
    <source>
        <dbReference type="SAM" id="MobiDB-lite"/>
    </source>
</evidence>
<organism evidence="3 4">
    <name type="scientific">Pseudanabaena mucicola FACHB-723</name>
    <dbReference type="NCBI Taxonomy" id="2692860"/>
    <lineage>
        <taxon>Bacteria</taxon>
        <taxon>Bacillati</taxon>
        <taxon>Cyanobacteriota</taxon>
        <taxon>Cyanophyceae</taxon>
        <taxon>Pseudanabaenales</taxon>
        <taxon>Pseudanabaenaceae</taxon>
        <taxon>Pseudanabaena</taxon>
    </lineage>
</organism>
<dbReference type="Gene3D" id="2.60.40.10">
    <property type="entry name" value="Immunoglobulins"/>
    <property type="match status" value="1"/>
</dbReference>
<evidence type="ECO:0000256" key="2">
    <source>
        <dbReference type="SAM" id="Phobius"/>
    </source>
</evidence>
<protein>
    <recommendedName>
        <fullName evidence="5">CARDB domain-containing protein</fullName>
    </recommendedName>
</protein>
<reference evidence="3 4" key="1">
    <citation type="journal article" date="2020" name="ISME J.">
        <title>Comparative genomics reveals insights into cyanobacterial evolution and habitat adaptation.</title>
        <authorList>
            <person name="Chen M.Y."/>
            <person name="Teng W.K."/>
            <person name="Zhao L."/>
            <person name="Hu C.X."/>
            <person name="Zhou Y.K."/>
            <person name="Han B.P."/>
            <person name="Song L.R."/>
            <person name="Shu W.S."/>
        </authorList>
    </citation>
    <scope>NUCLEOTIDE SEQUENCE [LARGE SCALE GENOMIC DNA]</scope>
    <source>
        <strain evidence="3 4">FACHB-723</strain>
    </source>
</reference>
<feature type="compositionally biased region" description="Pro residues" evidence="1">
    <location>
        <begin position="928"/>
        <end position="941"/>
    </location>
</feature>
<evidence type="ECO:0008006" key="5">
    <source>
        <dbReference type="Google" id="ProtNLM"/>
    </source>
</evidence>
<feature type="compositionally biased region" description="Pro residues" evidence="1">
    <location>
        <begin position="666"/>
        <end position="676"/>
    </location>
</feature>
<evidence type="ECO:0000313" key="3">
    <source>
        <dbReference type="EMBL" id="MBD2189335.1"/>
    </source>
</evidence>
<name>A0ABR8A0L7_9CYAN</name>
<evidence type="ECO:0000313" key="4">
    <source>
        <dbReference type="Proteomes" id="UP000642094"/>
    </source>
</evidence>
<accession>A0ABR8A0L7</accession>
<dbReference type="EMBL" id="JACJQB010000035">
    <property type="protein sequence ID" value="MBD2189335.1"/>
    <property type="molecule type" value="Genomic_DNA"/>
</dbReference>
<comment type="caution">
    <text evidence="3">The sequence shown here is derived from an EMBL/GenBank/DDBJ whole genome shotgun (WGS) entry which is preliminary data.</text>
</comment>
<gene>
    <name evidence="3" type="ORF">H6F41_14430</name>
</gene>
<keyword evidence="2" id="KW-0472">Membrane</keyword>
<feature type="region of interest" description="Disordered" evidence="1">
    <location>
        <begin position="645"/>
        <end position="682"/>
    </location>
</feature>
<dbReference type="Proteomes" id="UP000642094">
    <property type="component" value="Unassembled WGS sequence"/>
</dbReference>
<dbReference type="InterPro" id="IPR013783">
    <property type="entry name" value="Ig-like_fold"/>
</dbReference>
<feature type="transmembrane region" description="Helical" evidence="2">
    <location>
        <begin position="473"/>
        <end position="498"/>
    </location>
</feature>
<keyword evidence="2" id="KW-0812">Transmembrane</keyword>
<sequence length="977" mass="107664">MRSESTIFAANADNSDTATNAGFSMADILTLSPRQQQIINWMMRQREATLEAIATYIEAELEETRIEVTDLINQGFIETRQNQGITYYEIDFRRQQNTDSLEAMSSVSPTIRPLSIILNPSGTVAVTTGESFDLCVTVTNQGDRSAVISVAIDQDSSSIYPWCPFPSESLALSVGQSCEVVFQVQVPPTTPPNDYNYTLIIDAPQHYPEHTPIQYKGRVIVQPAIQEVLRVNDPTFVTLPRTASDNPHQMRSGEVWQVMISVANRSERVDRFRVTVPDLDPKWFSIYYPEGLALAGIVEAAEGLPLNPDTQGQITIIFKPPTDAWAGLYAPTIRVHSANNPELALLDIAYFEILPTYQLDVQLVTLLTRVDRQPSIYEMRLRSNGNVARELLLRATSPEQEGLLVYTIIPEEVKLAPFGTARINIEVVPTKKCKPRFLSDRYLNFIIEIEDKQGAFLPNDRYPSNLLLPSRPWWQFVLLLIGILGLIGALIFLIWWIFFRQPDVPQVVEFTSESSTYQEVSNEAIRLRWRITYPELISEVAIEGQSTDGKVLSQPITYNFSKGIPPELKEYCVIDRELLCQNVPTDARKPSEYIFQMNLSSKNSKTRTIAPVKTTKILVEPIPQAEILEFATTKPLYTESKPLLPNLTPAPVAQAQPANPESAPAEPAPVPAPSPSPESVTKVGDANAIANRLEQQVFFSAVGIAQGASNLGIIKPKPDLDNEVRLNWRIGNVSQVREITIVGRTPEGEVKSPPLQFSMTEGLPRALRPYCTIAEDQLICKSVPTEATASGNYVFEIAIAPTRPAAEPKVDPKADPKAVGLTRKTELTKIAPYPAKILELKVNGQEALPQYSFNLNPDVPTVLTLAWKVEASAAAKIDLLPAPGNVAAVGQLALPLSPKSAEVTYTLKVTNPDGQMIMRSFIVQTIAPPPAPKADEPPPMLAPDLAVPEIDSPLIPASPNQQSGGTLAPSEVPPSQK</sequence>
<feature type="compositionally biased region" description="Low complexity" evidence="1">
    <location>
        <begin position="649"/>
        <end position="665"/>
    </location>
</feature>
<keyword evidence="4" id="KW-1185">Reference proteome</keyword>
<proteinExistence type="predicted"/>